<proteinExistence type="predicted"/>
<dbReference type="EMBL" id="CP011974">
    <property type="protein sequence ID" value="AKO93417.1"/>
    <property type="molecule type" value="Genomic_DNA"/>
</dbReference>
<name>A0A0H4KH23_9BACI</name>
<reference evidence="1 2" key="1">
    <citation type="journal article" date="2015" name="PLoS ONE">
        <title>Genome Sequence of Bacillus endophyticus and Analysis of Its Companion Mechanism in the Ketogulonigenium vulgare-Bacillus Strain Consortium.</title>
        <authorList>
            <person name="Jia N."/>
            <person name="Du J."/>
            <person name="Ding M.Z."/>
            <person name="Gao F."/>
            <person name="Yuan Y.J."/>
        </authorList>
    </citation>
    <scope>NUCLEOTIDE SEQUENCE [LARGE SCALE GENOMIC DNA]</scope>
    <source>
        <strain evidence="1 2">Hbe603</strain>
    </source>
</reference>
<dbReference type="OrthoDB" id="2889151at2"/>
<keyword evidence="2" id="KW-1185">Reference proteome</keyword>
<evidence type="ECO:0000313" key="1">
    <source>
        <dbReference type="EMBL" id="AKO93417.1"/>
    </source>
</evidence>
<dbReference type="AlphaFoldDB" id="A0A0H4KH23"/>
<accession>A0A0H4KH23</accession>
<sequence>MEQSSGASIHSSGNADVDVTVQFDTSPLAYALACFLHATDRINSEQFSRMVKDLDSLGLRGKIEENKQEAIRKQRQSVKNEVKLARTFVGKLKRKKR</sequence>
<organism evidence="1 2">
    <name type="scientific">Priestia filamentosa</name>
    <dbReference type="NCBI Taxonomy" id="1402861"/>
    <lineage>
        <taxon>Bacteria</taxon>
        <taxon>Bacillati</taxon>
        <taxon>Bacillota</taxon>
        <taxon>Bacilli</taxon>
        <taxon>Bacillales</taxon>
        <taxon>Bacillaceae</taxon>
        <taxon>Priestia</taxon>
    </lineage>
</organism>
<gene>
    <name evidence="1" type="ORF">BEH_15880</name>
</gene>
<reference evidence="2" key="2">
    <citation type="submission" date="2015-06" db="EMBL/GenBank/DDBJ databases">
        <title>Genome Sequence of Bacillus endophyticus and Analysis of its Companion Mechanism in the Ketogulonigenium vulgare-Bacillus strain Consortium.</title>
        <authorList>
            <person name="Jia N."/>
            <person name="Du J."/>
            <person name="Ding M.-Z."/>
            <person name="Gao F."/>
            <person name="Yuan Y.-J."/>
        </authorList>
    </citation>
    <scope>NUCLEOTIDE SEQUENCE [LARGE SCALE GENOMIC DNA]</scope>
    <source>
        <strain evidence="2">Hbe603</strain>
    </source>
</reference>
<dbReference type="RefSeq" id="WP_040056399.1">
    <property type="nucleotide sequence ID" value="NZ_CP011974.1"/>
</dbReference>
<evidence type="ECO:0000313" key="2">
    <source>
        <dbReference type="Proteomes" id="UP000036202"/>
    </source>
</evidence>
<dbReference type="Proteomes" id="UP000036202">
    <property type="component" value="Chromosome"/>
</dbReference>
<dbReference type="KEGG" id="beo:BEH_15880"/>
<protein>
    <submittedName>
        <fullName evidence="1">Uncharacterized protein</fullName>
    </submittedName>
</protein>
<dbReference type="PATRIC" id="fig|135735.6.peg.3369"/>